<dbReference type="Pfam" id="PF13193">
    <property type="entry name" value="AMP-binding_C"/>
    <property type="match status" value="1"/>
</dbReference>
<dbReference type="Pfam" id="PF00501">
    <property type="entry name" value="AMP-binding"/>
    <property type="match status" value="1"/>
</dbReference>
<comment type="caution">
    <text evidence="5">The sequence shown here is derived from an EMBL/GenBank/DDBJ whole genome shotgun (WGS) entry which is preliminary data.</text>
</comment>
<dbReference type="EMBL" id="JAEPRD010000444">
    <property type="protein sequence ID" value="KAG2191273.1"/>
    <property type="molecule type" value="Genomic_DNA"/>
</dbReference>
<evidence type="ECO:0000259" key="4">
    <source>
        <dbReference type="Pfam" id="PF13193"/>
    </source>
</evidence>
<dbReference type="OrthoDB" id="1898221at2759"/>
<feature type="domain" description="AMP-binding enzyme C-terminal" evidence="4">
    <location>
        <begin position="443"/>
        <end position="522"/>
    </location>
</feature>
<dbReference type="InterPro" id="IPR000873">
    <property type="entry name" value="AMP-dep_synth/lig_dom"/>
</dbReference>
<dbReference type="Proteomes" id="UP000603453">
    <property type="component" value="Unassembled WGS sequence"/>
</dbReference>
<dbReference type="PANTHER" id="PTHR24096">
    <property type="entry name" value="LONG-CHAIN-FATTY-ACID--COA LIGASE"/>
    <property type="match status" value="1"/>
</dbReference>
<dbReference type="CDD" id="cd05911">
    <property type="entry name" value="Firefly_Luc_like"/>
    <property type="match status" value="1"/>
</dbReference>
<sequence>MVYLSKLPNIVEPKTGLLQFLFGSDIPNDRALLIDALDTSRSLTFAQIKKKVLQFGAGLQDVCDFRKGDVMALYSPNEYNYSIPLFGAIAASGITTTANPNYSVEELYYQLDQTKAKVLICHASNLKTALIAGLRAGIQKSNFFVFGNEVVQGVRPFETALLGHREAVLEELSFEQAKERVALLCFSSGTSGRSKGVMTTHTNLTSNVAQYLELDKHAIDPTVDRMIGILPLFHAFGLTVNLNCALYLGLPLYILPGFELVSFCNTIQKHRITFATVVPPICLLLAKHELVSNYDLSSLRLAVCGAAPLSAELGRETMTRLPNLLIRQGYGLTETSPLAIIEPIDKTIDGSTGLLLSNMVAKIIDEDGKEVTKQGERGELWLKGPNIMKGYLNNPEATADCIDNEGYFHTGDIVLLDKDEHFYVVDRKKELIKYKGFQVPPAEIEGILLTNPIIADCAVIGVYDAAQATEIPRAYVTLKDPTTASEDIGKLIMKYVADQVVNYKQVRSIRFIPVIPKNPSGKILRRILREAAQEEDKLILSKL</sequence>
<dbReference type="InterPro" id="IPR020845">
    <property type="entry name" value="AMP-binding_CS"/>
</dbReference>
<evidence type="ECO:0000313" key="6">
    <source>
        <dbReference type="Proteomes" id="UP000603453"/>
    </source>
</evidence>
<accession>A0A8H7UTA8</accession>
<dbReference type="PROSITE" id="PS00455">
    <property type="entry name" value="AMP_BINDING"/>
    <property type="match status" value="1"/>
</dbReference>
<dbReference type="SUPFAM" id="SSF56801">
    <property type="entry name" value="Acetyl-CoA synthetase-like"/>
    <property type="match status" value="1"/>
</dbReference>
<evidence type="ECO:0008006" key="7">
    <source>
        <dbReference type="Google" id="ProtNLM"/>
    </source>
</evidence>
<name>A0A8H7UTA8_9FUNG</name>
<keyword evidence="2" id="KW-0436">Ligase</keyword>
<dbReference type="Gene3D" id="3.30.300.30">
    <property type="match status" value="1"/>
</dbReference>
<evidence type="ECO:0000256" key="2">
    <source>
        <dbReference type="ARBA" id="ARBA00022598"/>
    </source>
</evidence>
<dbReference type="Gene3D" id="3.40.50.980">
    <property type="match status" value="2"/>
</dbReference>
<dbReference type="GO" id="GO:0016405">
    <property type="term" value="F:CoA-ligase activity"/>
    <property type="evidence" value="ECO:0007669"/>
    <property type="project" value="TreeGrafter"/>
</dbReference>
<gene>
    <name evidence="5" type="ORF">INT47_003064</name>
</gene>
<dbReference type="AlphaFoldDB" id="A0A8H7UTA8"/>
<dbReference type="PANTHER" id="PTHR24096:SF149">
    <property type="entry name" value="AMP-BINDING DOMAIN-CONTAINING PROTEIN-RELATED"/>
    <property type="match status" value="1"/>
</dbReference>
<evidence type="ECO:0000256" key="1">
    <source>
        <dbReference type="ARBA" id="ARBA00006432"/>
    </source>
</evidence>
<feature type="domain" description="AMP-dependent synthetase/ligase" evidence="3">
    <location>
        <begin position="29"/>
        <end position="392"/>
    </location>
</feature>
<protein>
    <recommendedName>
        <fullName evidence="7">Acetyl-CoA synthetase-like protein</fullName>
    </recommendedName>
</protein>
<dbReference type="InterPro" id="IPR045851">
    <property type="entry name" value="AMP-bd_C_sf"/>
</dbReference>
<proteinExistence type="inferred from homology"/>
<reference evidence="5" key="1">
    <citation type="submission" date="2020-12" db="EMBL/GenBank/DDBJ databases">
        <title>Metabolic potential, ecology and presence of endohyphal bacteria is reflected in genomic diversity of Mucoromycotina.</title>
        <authorList>
            <person name="Muszewska A."/>
            <person name="Okrasinska A."/>
            <person name="Steczkiewicz K."/>
            <person name="Drgas O."/>
            <person name="Orlowska M."/>
            <person name="Perlinska-Lenart U."/>
            <person name="Aleksandrzak-Piekarczyk T."/>
            <person name="Szatraj K."/>
            <person name="Zielenkiewicz U."/>
            <person name="Pilsyk S."/>
            <person name="Malc E."/>
            <person name="Mieczkowski P."/>
            <person name="Kruszewska J.S."/>
            <person name="Biernat P."/>
            <person name="Pawlowska J."/>
        </authorList>
    </citation>
    <scope>NUCLEOTIDE SEQUENCE</scope>
    <source>
        <strain evidence="5">WA0000017839</strain>
    </source>
</reference>
<dbReference type="InterPro" id="IPR025110">
    <property type="entry name" value="AMP-bd_C"/>
</dbReference>
<organism evidence="5 6">
    <name type="scientific">Mucor saturninus</name>
    <dbReference type="NCBI Taxonomy" id="64648"/>
    <lineage>
        <taxon>Eukaryota</taxon>
        <taxon>Fungi</taxon>
        <taxon>Fungi incertae sedis</taxon>
        <taxon>Mucoromycota</taxon>
        <taxon>Mucoromycotina</taxon>
        <taxon>Mucoromycetes</taxon>
        <taxon>Mucorales</taxon>
        <taxon>Mucorineae</taxon>
        <taxon>Mucoraceae</taxon>
        <taxon>Mucor</taxon>
    </lineage>
</organism>
<dbReference type="Gene3D" id="2.30.38.10">
    <property type="entry name" value="Luciferase, Domain 3"/>
    <property type="match status" value="1"/>
</dbReference>
<comment type="similarity">
    <text evidence="1">Belongs to the ATP-dependent AMP-binding enzyme family.</text>
</comment>
<evidence type="ECO:0000259" key="3">
    <source>
        <dbReference type="Pfam" id="PF00501"/>
    </source>
</evidence>
<keyword evidence="6" id="KW-1185">Reference proteome</keyword>
<evidence type="ECO:0000313" key="5">
    <source>
        <dbReference type="EMBL" id="KAG2191273.1"/>
    </source>
</evidence>